<dbReference type="GO" id="GO:0006364">
    <property type="term" value="P:rRNA processing"/>
    <property type="evidence" value="ECO:0007669"/>
    <property type="project" value="InterPro"/>
</dbReference>
<evidence type="ECO:0000256" key="1">
    <source>
        <dbReference type="SAM" id="MobiDB-lite"/>
    </source>
</evidence>
<feature type="region of interest" description="Disordered" evidence="1">
    <location>
        <begin position="322"/>
        <end position="372"/>
    </location>
</feature>
<dbReference type="GO" id="GO:0030687">
    <property type="term" value="C:preribosome, large subunit precursor"/>
    <property type="evidence" value="ECO:0007669"/>
    <property type="project" value="TreeGrafter"/>
</dbReference>
<sequence length="395" mass="45962">MPKKGGYRKKKRTHVEEDPDDDEYIPKSFIIRRGKIGRFATELVKDMRNCMYPNTAINLHERKNNSLKDFLGVSGMYGVTHMMIFTATEKSNYMRLIKNPKGPTLTFRIKDYCLSKDIISFNQEHKRKNKIFTEKFTTAPLLVMSGFNNLEEDDSFKLVTAMLQSLFPPLNVEKIKLDECKRVVLFNLIRPDDGTAPYIEFRHYALHARQRDVNRGIKRLVNNSRLPNLSRMGDIADYILGKKAGYYSSESEADDLPNSKVELAQDFQGKKKSSNVAIRLYEVGPRMKLDLLKIQEGFCSGNVIYHQLVQKSKKEILETSRELKKKRKAKEERKKEQEENIKKKEKELGFDSESELEEVDESKLTRKQRAARKKKVAEVTNLKKVKFAEDKEEVF</sequence>
<feature type="compositionally biased region" description="Acidic residues" evidence="1">
    <location>
        <begin position="350"/>
        <end position="360"/>
    </location>
</feature>
<gene>
    <name evidence="3" type="ORF">ECRASSUSDP1_LOCUS13042</name>
</gene>
<dbReference type="GO" id="GO:0019843">
    <property type="term" value="F:rRNA binding"/>
    <property type="evidence" value="ECO:0007669"/>
    <property type="project" value="InterPro"/>
</dbReference>
<dbReference type="InterPro" id="IPR045112">
    <property type="entry name" value="PPAN-like"/>
</dbReference>
<evidence type="ECO:0000313" key="4">
    <source>
        <dbReference type="Proteomes" id="UP001295684"/>
    </source>
</evidence>
<feature type="compositionally biased region" description="Basic and acidic residues" evidence="1">
    <location>
        <begin position="329"/>
        <end position="349"/>
    </location>
</feature>
<evidence type="ECO:0000259" key="2">
    <source>
        <dbReference type="PROSITE" id="PS50833"/>
    </source>
</evidence>
<dbReference type="Proteomes" id="UP001295684">
    <property type="component" value="Unassembled WGS sequence"/>
</dbReference>
<organism evidence="3 4">
    <name type="scientific">Euplotes crassus</name>
    <dbReference type="NCBI Taxonomy" id="5936"/>
    <lineage>
        <taxon>Eukaryota</taxon>
        <taxon>Sar</taxon>
        <taxon>Alveolata</taxon>
        <taxon>Ciliophora</taxon>
        <taxon>Intramacronucleata</taxon>
        <taxon>Spirotrichea</taxon>
        <taxon>Hypotrichia</taxon>
        <taxon>Euplotida</taxon>
        <taxon>Euplotidae</taxon>
        <taxon>Moneuplotes</taxon>
    </lineage>
</organism>
<dbReference type="PANTHER" id="PTHR12661:SF5">
    <property type="entry name" value="SUPPRESSOR OF SWI4 1 HOMOLOG"/>
    <property type="match status" value="1"/>
</dbReference>
<dbReference type="GO" id="GO:0000027">
    <property type="term" value="P:ribosomal large subunit assembly"/>
    <property type="evidence" value="ECO:0007669"/>
    <property type="project" value="TreeGrafter"/>
</dbReference>
<dbReference type="PANTHER" id="PTHR12661">
    <property type="entry name" value="PETER PAN-RELATED"/>
    <property type="match status" value="1"/>
</dbReference>
<evidence type="ECO:0000313" key="3">
    <source>
        <dbReference type="EMBL" id="CAI2371717.1"/>
    </source>
</evidence>
<name>A0AAD1UMZ0_EUPCR</name>
<dbReference type="InterPro" id="IPR007109">
    <property type="entry name" value="Brix"/>
</dbReference>
<keyword evidence="4" id="KW-1185">Reference proteome</keyword>
<feature type="domain" description="Brix" evidence="2">
    <location>
        <begin position="26"/>
        <end position="300"/>
    </location>
</feature>
<accession>A0AAD1UMZ0</accession>
<dbReference type="EMBL" id="CAMPGE010012965">
    <property type="protein sequence ID" value="CAI2371717.1"/>
    <property type="molecule type" value="Genomic_DNA"/>
</dbReference>
<protein>
    <recommendedName>
        <fullName evidence="2">Brix domain-containing protein</fullName>
    </recommendedName>
</protein>
<comment type="caution">
    <text evidence="3">The sequence shown here is derived from an EMBL/GenBank/DDBJ whole genome shotgun (WGS) entry which is preliminary data.</text>
</comment>
<proteinExistence type="predicted"/>
<dbReference type="PROSITE" id="PS50833">
    <property type="entry name" value="BRIX"/>
    <property type="match status" value="1"/>
</dbReference>
<dbReference type="SMART" id="SM00879">
    <property type="entry name" value="Brix"/>
    <property type="match status" value="1"/>
</dbReference>
<dbReference type="AlphaFoldDB" id="A0AAD1UMZ0"/>
<dbReference type="Pfam" id="PF04427">
    <property type="entry name" value="Brix"/>
    <property type="match status" value="1"/>
</dbReference>
<reference evidence="3" key="1">
    <citation type="submission" date="2023-07" db="EMBL/GenBank/DDBJ databases">
        <authorList>
            <consortium name="AG Swart"/>
            <person name="Singh M."/>
            <person name="Singh A."/>
            <person name="Seah K."/>
            <person name="Emmerich C."/>
        </authorList>
    </citation>
    <scope>NUCLEOTIDE SEQUENCE</scope>
    <source>
        <strain evidence="3">DP1</strain>
    </source>
</reference>